<dbReference type="AlphaFoldDB" id="A0AAV2CYH0"/>
<dbReference type="PANTHER" id="PTHR31286">
    <property type="entry name" value="GLYCINE-RICH CELL WALL STRUCTURAL PROTEIN 1.8-LIKE"/>
    <property type="match status" value="1"/>
</dbReference>
<protein>
    <recommendedName>
        <fullName evidence="2">CCHC-type domain-containing protein</fullName>
    </recommendedName>
</protein>
<evidence type="ECO:0000256" key="1">
    <source>
        <dbReference type="PROSITE-ProRule" id="PRU00047"/>
    </source>
</evidence>
<accession>A0AAV2CYH0</accession>
<proteinExistence type="predicted"/>
<evidence type="ECO:0000313" key="4">
    <source>
        <dbReference type="Proteomes" id="UP001497516"/>
    </source>
</evidence>
<keyword evidence="1" id="KW-0862">Zinc</keyword>
<feature type="domain" description="CCHC-type" evidence="2">
    <location>
        <begin position="65"/>
        <end position="80"/>
    </location>
</feature>
<keyword evidence="1" id="KW-0863">Zinc-finger</keyword>
<reference evidence="3 4" key="1">
    <citation type="submission" date="2024-04" db="EMBL/GenBank/DDBJ databases">
        <authorList>
            <person name="Fracassetti M."/>
        </authorList>
    </citation>
    <scope>NUCLEOTIDE SEQUENCE [LARGE SCALE GENOMIC DNA]</scope>
</reference>
<dbReference type="PANTHER" id="PTHR31286:SF167">
    <property type="entry name" value="OS09G0268800 PROTEIN"/>
    <property type="match status" value="1"/>
</dbReference>
<evidence type="ECO:0000313" key="3">
    <source>
        <dbReference type="EMBL" id="CAL1361176.1"/>
    </source>
</evidence>
<dbReference type="Pfam" id="PF14392">
    <property type="entry name" value="zf-CCHC_4"/>
    <property type="match status" value="1"/>
</dbReference>
<gene>
    <name evidence="3" type="ORF">LTRI10_LOCUS8564</name>
</gene>
<name>A0AAV2CYH0_9ROSI</name>
<dbReference type="PROSITE" id="PS50158">
    <property type="entry name" value="ZF_CCHC"/>
    <property type="match status" value="1"/>
</dbReference>
<sequence length="270" mass="30644">MAEKVGSMFGKFVRWDELYSGVSSDYMRIRVSISTQKPLRRVVKMQSKEGPISYRVGYERLPIYCFKCGTLGHLRKSCPSAHNEEVDKNDPYGSWLRAESPLKKLSLKEKEKSHQLSKLWEEVQAGKAMEKKKVKDQQESITEAEKLSEDLLVISINDSGTVPVMNPNEEHKTQDLTGEQEPVPPGLQIDTTSQSAGNKQVTKLGRKWHRIERRGLEGQSSDLARLEFGKRGALDDMDIDENQVGEKRQKDFSYSIVDGEVADLVKEQGR</sequence>
<dbReference type="GO" id="GO:0003676">
    <property type="term" value="F:nucleic acid binding"/>
    <property type="evidence" value="ECO:0007669"/>
    <property type="project" value="InterPro"/>
</dbReference>
<evidence type="ECO:0000259" key="2">
    <source>
        <dbReference type="PROSITE" id="PS50158"/>
    </source>
</evidence>
<dbReference type="Proteomes" id="UP001497516">
    <property type="component" value="Chromosome 10"/>
</dbReference>
<dbReference type="GO" id="GO:0008270">
    <property type="term" value="F:zinc ion binding"/>
    <property type="evidence" value="ECO:0007669"/>
    <property type="project" value="UniProtKB-KW"/>
</dbReference>
<dbReference type="InterPro" id="IPR025836">
    <property type="entry name" value="Zn_knuckle_CX2CX4HX4C"/>
</dbReference>
<dbReference type="EMBL" id="OZ034814">
    <property type="protein sequence ID" value="CAL1361176.1"/>
    <property type="molecule type" value="Genomic_DNA"/>
</dbReference>
<dbReference type="InterPro" id="IPR036875">
    <property type="entry name" value="Znf_CCHC_sf"/>
</dbReference>
<keyword evidence="1" id="KW-0479">Metal-binding</keyword>
<organism evidence="3 4">
    <name type="scientific">Linum trigynum</name>
    <dbReference type="NCBI Taxonomy" id="586398"/>
    <lineage>
        <taxon>Eukaryota</taxon>
        <taxon>Viridiplantae</taxon>
        <taxon>Streptophyta</taxon>
        <taxon>Embryophyta</taxon>
        <taxon>Tracheophyta</taxon>
        <taxon>Spermatophyta</taxon>
        <taxon>Magnoliopsida</taxon>
        <taxon>eudicotyledons</taxon>
        <taxon>Gunneridae</taxon>
        <taxon>Pentapetalae</taxon>
        <taxon>rosids</taxon>
        <taxon>fabids</taxon>
        <taxon>Malpighiales</taxon>
        <taxon>Linaceae</taxon>
        <taxon>Linum</taxon>
    </lineage>
</organism>
<keyword evidence="4" id="KW-1185">Reference proteome</keyword>
<dbReference type="InterPro" id="IPR040256">
    <property type="entry name" value="At4g02000-like"/>
</dbReference>
<dbReference type="InterPro" id="IPR001878">
    <property type="entry name" value="Znf_CCHC"/>
</dbReference>
<dbReference type="SUPFAM" id="SSF57756">
    <property type="entry name" value="Retrovirus zinc finger-like domains"/>
    <property type="match status" value="1"/>
</dbReference>